<organism evidence="1 2">
    <name type="scientific">Cajanus cajan</name>
    <name type="common">Pigeon pea</name>
    <name type="synonym">Cajanus indicus</name>
    <dbReference type="NCBI Taxonomy" id="3821"/>
    <lineage>
        <taxon>Eukaryota</taxon>
        <taxon>Viridiplantae</taxon>
        <taxon>Streptophyta</taxon>
        <taxon>Embryophyta</taxon>
        <taxon>Tracheophyta</taxon>
        <taxon>Spermatophyta</taxon>
        <taxon>Magnoliopsida</taxon>
        <taxon>eudicotyledons</taxon>
        <taxon>Gunneridae</taxon>
        <taxon>Pentapetalae</taxon>
        <taxon>rosids</taxon>
        <taxon>fabids</taxon>
        <taxon>Fabales</taxon>
        <taxon>Fabaceae</taxon>
        <taxon>Papilionoideae</taxon>
        <taxon>50 kb inversion clade</taxon>
        <taxon>NPAAA clade</taxon>
        <taxon>indigoferoid/millettioid clade</taxon>
        <taxon>Phaseoleae</taxon>
        <taxon>Cajanus</taxon>
    </lineage>
</organism>
<dbReference type="AlphaFoldDB" id="A0A151RBP7"/>
<protein>
    <submittedName>
        <fullName evidence="1">Uncharacterized protein</fullName>
    </submittedName>
</protein>
<evidence type="ECO:0000313" key="2">
    <source>
        <dbReference type="Proteomes" id="UP000075243"/>
    </source>
</evidence>
<name>A0A151RBP7_CAJCA</name>
<keyword evidence="2" id="KW-1185">Reference proteome</keyword>
<reference evidence="1" key="1">
    <citation type="journal article" date="2012" name="Nat. Biotechnol.">
        <title>Draft genome sequence of pigeonpea (Cajanus cajan), an orphan legume crop of resource-poor farmers.</title>
        <authorList>
            <person name="Varshney R.K."/>
            <person name="Chen W."/>
            <person name="Li Y."/>
            <person name="Bharti A.K."/>
            <person name="Saxena R.K."/>
            <person name="Schlueter J.A."/>
            <person name="Donoghue M.T."/>
            <person name="Azam S."/>
            <person name="Fan G."/>
            <person name="Whaley A.M."/>
            <person name="Farmer A.D."/>
            <person name="Sheridan J."/>
            <person name="Iwata A."/>
            <person name="Tuteja R."/>
            <person name="Penmetsa R.V."/>
            <person name="Wu W."/>
            <person name="Upadhyaya H.D."/>
            <person name="Yang S.P."/>
            <person name="Shah T."/>
            <person name="Saxena K.B."/>
            <person name="Michael T."/>
            <person name="McCombie W.R."/>
            <person name="Yang B."/>
            <person name="Zhang G."/>
            <person name="Yang H."/>
            <person name="Wang J."/>
            <person name="Spillane C."/>
            <person name="Cook D.R."/>
            <person name="May G.D."/>
            <person name="Xu X."/>
            <person name="Jackson S.A."/>
        </authorList>
    </citation>
    <scope>NUCLEOTIDE SEQUENCE [LARGE SCALE GENOMIC DNA]</scope>
</reference>
<sequence>MHRYIGLLCVQEVAQDRYSVATAILILNSDIVTLPPPKETTYIIRPLPESIKCRLLSR</sequence>
<dbReference type="EMBL" id="KQ483871">
    <property type="protein sequence ID" value="KYP39913.1"/>
    <property type="molecule type" value="Genomic_DNA"/>
</dbReference>
<dbReference type="Proteomes" id="UP000075243">
    <property type="component" value="Unassembled WGS sequence"/>
</dbReference>
<gene>
    <name evidence="1" type="ORF">KK1_038757</name>
</gene>
<evidence type="ECO:0000313" key="1">
    <source>
        <dbReference type="EMBL" id="KYP39913.1"/>
    </source>
</evidence>
<proteinExistence type="predicted"/>
<accession>A0A151RBP7</accession>
<dbReference type="Gramene" id="C.cajan_35957.t">
    <property type="protein sequence ID" value="C.cajan_35957.t.cds1"/>
    <property type="gene ID" value="C.cajan_35957"/>
</dbReference>